<dbReference type="PANTHER" id="PTHR32089:SF112">
    <property type="entry name" value="LYSOZYME-LIKE PROTEIN-RELATED"/>
    <property type="match status" value="1"/>
</dbReference>
<protein>
    <recommendedName>
        <fullName evidence="3">Methyl-accepting transducer domain-containing protein</fullName>
    </recommendedName>
</protein>
<dbReference type="OrthoDB" id="1674419at2"/>
<evidence type="ECO:0000256" key="2">
    <source>
        <dbReference type="PROSITE-ProRule" id="PRU00284"/>
    </source>
</evidence>
<dbReference type="InterPro" id="IPR004089">
    <property type="entry name" value="MCPsignal_dom"/>
</dbReference>
<evidence type="ECO:0000313" key="5">
    <source>
        <dbReference type="Proteomes" id="UP000277811"/>
    </source>
</evidence>
<reference evidence="4 5" key="1">
    <citation type="submission" date="2018-06" db="EMBL/GenBank/DDBJ databases">
        <authorList>
            <person name="Strepis N."/>
        </authorList>
    </citation>
    <scope>NUCLEOTIDE SEQUENCE [LARGE SCALE GENOMIC DNA]</scope>
    <source>
        <strain evidence="4">LUCI</strain>
    </source>
</reference>
<keyword evidence="1 2" id="KW-0807">Transducer</keyword>
<evidence type="ECO:0000256" key="1">
    <source>
        <dbReference type="ARBA" id="ARBA00023224"/>
    </source>
</evidence>
<dbReference type="SUPFAM" id="SSF58104">
    <property type="entry name" value="Methyl-accepting chemotaxis protein (MCP) signaling domain"/>
    <property type="match status" value="1"/>
</dbReference>
<keyword evidence="5" id="KW-1185">Reference proteome</keyword>
<organism evidence="4 5">
    <name type="scientific">Lucifera butyrica</name>
    <dbReference type="NCBI Taxonomy" id="1351585"/>
    <lineage>
        <taxon>Bacteria</taxon>
        <taxon>Bacillati</taxon>
        <taxon>Bacillota</taxon>
        <taxon>Negativicutes</taxon>
        <taxon>Veillonellales</taxon>
        <taxon>Veillonellaceae</taxon>
        <taxon>Lucifera</taxon>
    </lineage>
</organism>
<dbReference type="EMBL" id="UPPP01000069">
    <property type="protein sequence ID" value="VBB06941.1"/>
    <property type="molecule type" value="Genomic_DNA"/>
</dbReference>
<sequence length="388" mass="42133">MELVNLKSHANDIELLKEFFHILVYTFEDGACFFTTDLTKVTAKINNKFDLPGVDIGTPNKPNGAAEQIMQARKVSLLRLDRNVYGVRTHAYGGPIWNESDTEIVGTWILMLPRQHKLVSSFDLFAPVLADLLPEGGFFAATDKTSYIRRQGSQKFDMPDIQLNTPLRDGSSPAEALKQKKQIFQDVDASVYGVPIITTSSPLIDEDNGDAVGTFTLALPRQLAVDLKNISNSLEHGLGEVSSAVQQISAAANESSNNQSHLNTEIEHVKAQLEQINNVMAFIKDIADETKMLGLNAAIEAARVGDAGKGFGVVAEEIRKLSEESKKTVVQIKELTKEIENSMNTTSASSQSTLAGVEETAAAVQEVNATLEEITTLANKLASTAANL</sequence>
<name>A0A498R6A2_9FIRM</name>
<proteinExistence type="predicted"/>
<feature type="domain" description="Methyl-accepting transducer" evidence="3">
    <location>
        <begin position="266"/>
        <end position="388"/>
    </location>
</feature>
<dbReference type="Pfam" id="PF00015">
    <property type="entry name" value="MCPsignal"/>
    <property type="match status" value="1"/>
</dbReference>
<evidence type="ECO:0000313" key="4">
    <source>
        <dbReference type="EMBL" id="VBB06941.1"/>
    </source>
</evidence>
<dbReference type="SMART" id="SM00283">
    <property type="entry name" value="MA"/>
    <property type="match status" value="1"/>
</dbReference>
<dbReference type="GO" id="GO:0007165">
    <property type="term" value="P:signal transduction"/>
    <property type="evidence" value="ECO:0007669"/>
    <property type="project" value="UniProtKB-KW"/>
</dbReference>
<dbReference type="GO" id="GO:0016020">
    <property type="term" value="C:membrane"/>
    <property type="evidence" value="ECO:0007669"/>
    <property type="project" value="InterPro"/>
</dbReference>
<dbReference type="AlphaFoldDB" id="A0A498R6A2"/>
<accession>A0A498R6A2</accession>
<dbReference type="Proteomes" id="UP000277811">
    <property type="component" value="Unassembled WGS sequence"/>
</dbReference>
<gene>
    <name evidence="4" type="ORF">LUCI_2183</name>
</gene>
<dbReference type="PROSITE" id="PS50111">
    <property type="entry name" value="CHEMOTAXIS_TRANSDUC_2"/>
    <property type="match status" value="1"/>
</dbReference>
<dbReference type="Gene3D" id="1.10.287.950">
    <property type="entry name" value="Methyl-accepting chemotaxis protein"/>
    <property type="match status" value="1"/>
</dbReference>
<dbReference type="RefSeq" id="WP_122627887.1">
    <property type="nucleotide sequence ID" value="NZ_UPPP01000069.1"/>
</dbReference>
<dbReference type="PANTHER" id="PTHR32089">
    <property type="entry name" value="METHYL-ACCEPTING CHEMOTAXIS PROTEIN MCPB"/>
    <property type="match status" value="1"/>
</dbReference>
<evidence type="ECO:0000259" key="3">
    <source>
        <dbReference type="PROSITE" id="PS50111"/>
    </source>
</evidence>